<dbReference type="SMART" id="SM00260">
    <property type="entry name" value="CheW"/>
    <property type="match status" value="1"/>
</dbReference>
<dbReference type="PANTHER" id="PTHR22617:SF23">
    <property type="entry name" value="CHEMOTAXIS PROTEIN CHEW"/>
    <property type="match status" value="1"/>
</dbReference>
<dbReference type="SUPFAM" id="SSF50341">
    <property type="entry name" value="CheW-like"/>
    <property type="match status" value="1"/>
</dbReference>
<keyword evidence="3" id="KW-1185">Reference proteome</keyword>
<dbReference type="GO" id="GO:0007165">
    <property type="term" value="P:signal transduction"/>
    <property type="evidence" value="ECO:0007669"/>
    <property type="project" value="InterPro"/>
</dbReference>
<organism evidence="2 3">
    <name type="scientific">[Anoxybacillus] calidus</name>
    <dbReference type="NCBI Taxonomy" id="575178"/>
    <lineage>
        <taxon>Bacteria</taxon>
        <taxon>Bacillati</taxon>
        <taxon>Bacillota</taxon>
        <taxon>Bacilli</taxon>
        <taxon>Bacillales</taxon>
        <taxon>Anoxybacillaceae</taxon>
        <taxon>Paranoxybacillus</taxon>
    </lineage>
</organism>
<proteinExistence type="predicted"/>
<dbReference type="Gene3D" id="2.40.50.180">
    <property type="entry name" value="CheA-289, Domain 4"/>
    <property type="match status" value="1"/>
</dbReference>
<accession>A0A7V9Z2N3</accession>
<feature type="domain" description="CheW-like" evidence="1">
    <location>
        <begin position="4"/>
        <end position="144"/>
    </location>
</feature>
<dbReference type="AlphaFoldDB" id="A0A7V9Z2N3"/>
<dbReference type="InterPro" id="IPR039315">
    <property type="entry name" value="CheW"/>
</dbReference>
<dbReference type="CDD" id="cd00732">
    <property type="entry name" value="CheW"/>
    <property type="match status" value="1"/>
</dbReference>
<name>A0A7V9Z2N3_9BACL</name>
<dbReference type="Gene3D" id="2.30.30.40">
    <property type="entry name" value="SH3 Domains"/>
    <property type="match status" value="1"/>
</dbReference>
<reference evidence="2 3" key="1">
    <citation type="submission" date="2020-07" db="EMBL/GenBank/DDBJ databases">
        <title>Genomic Encyclopedia of Type Strains, Phase IV (KMG-IV): sequencing the most valuable type-strain genomes for metagenomic binning, comparative biology and taxonomic classification.</title>
        <authorList>
            <person name="Goeker M."/>
        </authorList>
    </citation>
    <scope>NUCLEOTIDE SEQUENCE [LARGE SCALE GENOMIC DNA]</scope>
    <source>
        <strain evidence="2 3">DSM 25220</strain>
    </source>
</reference>
<dbReference type="Proteomes" id="UP000580891">
    <property type="component" value="Unassembled WGS sequence"/>
</dbReference>
<dbReference type="RefSeq" id="WP_220129262.1">
    <property type="nucleotide sequence ID" value="NZ_JACDUU010000009.1"/>
</dbReference>
<protein>
    <submittedName>
        <fullName evidence="2">Purine-binding chemotaxis protein CheW</fullName>
    </submittedName>
</protein>
<evidence type="ECO:0000313" key="2">
    <source>
        <dbReference type="EMBL" id="MBA2872840.1"/>
    </source>
</evidence>
<dbReference type="InterPro" id="IPR002545">
    <property type="entry name" value="CheW-lke_dom"/>
</dbReference>
<sequence>MEQNIKCVVIKLHNEQFGIDIHQVRSIERLQSITVIPQTPSYVKGIVNLRGNVIPVIDLCQRLSMESSSYTDQTRLVVVTVKEIDVGLIVDAANEVMDISREQIQPTPTITQDKKINFLYGIAKLENQILILLDVEKLLSNDDVIHLEQLKELKENLGEGDEL</sequence>
<dbReference type="EMBL" id="JACDUU010000009">
    <property type="protein sequence ID" value="MBA2872840.1"/>
    <property type="molecule type" value="Genomic_DNA"/>
</dbReference>
<comment type="caution">
    <text evidence="2">The sequence shown here is derived from an EMBL/GenBank/DDBJ whole genome shotgun (WGS) entry which is preliminary data.</text>
</comment>
<dbReference type="Pfam" id="PF01584">
    <property type="entry name" value="CheW"/>
    <property type="match status" value="1"/>
</dbReference>
<dbReference type="GO" id="GO:0005829">
    <property type="term" value="C:cytosol"/>
    <property type="evidence" value="ECO:0007669"/>
    <property type="project" value="TreeGrafter"/>
</dbReference>
<evidence type="ECO:0000259" key="1">
    <source>
        <dbReference type="PROSITE" id="PS50851"/>
    </source>
</evidence>
<dbReference type="PROSITE" id="PS50851">
    <property type="entry name" value="CHEW"/>
    <property type="match status" value="1"/>
</dbReference>
<dbReference type="GO" id="GO:0006935">
    <property type="term" value="P:chemotaxis"/>
    <property type="evidence" value="ECO:0007669"/>
    <property type="project" value="InterPro"/>
</dbReference>
<dbReference type="PANTHER" id="PTHR22617">
    <property type="entry name" value="CHEMOTAXIS SENSOR HISTIDINE KINASE-RELATED"/>
    <property type="match status" value="1"/>
</dbReference>
<dbReference type="InterPro" id="IPR036061">
    <property type="entry name" value="CheW-like_dom_sf"/>
</dbReference>
<gene>
    <name evidence="2" type="ORF">HNQ85_003153</name>
</gene>
<evidence type="ECO:0000313" key="3">
    <source>
        <dbReference type="Proteomes" id="UP000580891"/>
    </source>
</evidence>